<feature type="domain" description="RNA polymerase sigma-70" evidence="2">
    <location>
        <begin position="84"/>
        <end position="97"/>
    </location>
</feature>
<keyword evidence="4" id="KW-1185">Reference proteome</keyword>
<dbReference type="InterPro" id="IPR000792">
    <property type="entry name" value="Tscrpt_reg_LuxR_C"/>
</dbReference>
<dbReference type="AlphaFoldDB" id="A0A512DL11"/>
<dbReference type="Gene3D" id="3.40.50.2300">
    <property type="match status" value="1"/>
</dbReference>
<dbReference type="GO" id="GO:0003677">
    <property type="term" value="F:DNA binding"/>
    <property type="evidence" value="ECO:0007669"/>
    <property type="project" value="InterPro"/>
</dbReference>
<dbReference type="InterPro" id="IPR016032">
    <property type="entry name" value="Sig_transdc_resp-reg_C-effctor"/>
</dbReference>
<dbReference type="Proteomes" id="UP000321523">
    <property type="component" value="Unassembled WGS sequence"/>
</dbReference>
<dbReference type="GO" id="GO:0006352">
    <property type="term" value="P:DNA-templated transcription initiation"/>
    <property type="evidence" value="ECO:0007669"/>
    <property type="project" value="InterPro"/>
</dbReference>
<name>A0A512DL11_9PROT</name>
<dbReference type="EMBL" id="BJYZ01000005">
    <property type="protein sequence ID" value="GEO37163.1"/>
    <property type="molecule type" value="Genomic_DNA"/>
</dbReference>
<organism evidence="3 4">
    <name type="scientific">Skermanella aerolata</name>
    <dbReference type="NCBI Taxonomy" id="393310"/>
    <lineage>
        <taxon>Bacteria</taxon>
        <taxon>Pseudomonadati</taxon>
        <taxon>Pseudomonadota</taxon>
        <taxon>Alphaproteobacteria</taxon>
        <taxon>Rhodospirillales</taxon>
        <taxon>Azospirillaceae</taxon>
        <taxon>Skermanella</taxon>
    </lineage>
</organism>
<dbReference type="GO" id="GO:0003700">
    <property type="term" value="F:DNA-binding transcription factor activity"/>
    <property type="evidence" value="ECO:0007669"/>
    <property type="project" value="InterPro"/>
</dbReference>
<protein>
    <recommendedName>
        <fullName evidence="2">RNA polymerase sigma-70 domain-containing protein</fullName>
    </recommendedName>
</protein>
<dbReference type="RefSeq" id="WP_044433968.1">
    <property type="nucleotide sequence ID" value="NZ_BJYZ01000005.1"/>
</dbReference>
<gene>
    <name evidence="3" type="ORF">SAE02_13110</name>
</gene>
<sequence>MPIPPPAARGAATPGLRHNPEGKTGKSFVAFKRCLSAMPQVQPALTEIMGFKVRPIDGLHELESLRWSSETLLLSVRSLDRLQDIISTGNVGLMRGIHTLGVFMPTQLGRVREFVTLLDGWLVWNGSADDLKAKLDLAASGYAMVAPAMISVMAADQHRLTLLDTLTEAHLSLLPLLANGMTDEEIANARNATLPTTKLLVRQLLARLQCRNRTEAAIFAWRHATALAQRQAVLRSYHDVGAMEGKSA</sequence>
<proteinExistence type="predicted"/>
<reference evidence="3 4" key="1">
    <citation type="submission" date="2019-07" db="EMBL/GenBank/DDBJ databases">
        <title>Whole genome shotgun sequence of Skermanella aerolata NBRC 106429.</title>
        <authorList>
            <person name="Hosoyama A."/>
            <person name="Uohara A."/>
            <person name="Ohji S."/>
            <person name="Ichikawa N."/>
        </authorList>
    </citation>
    <scope>NUCLEOTIDE SEQUENCE [LARGE SCALE GENOMIC DNA]</scope>
    <source>
        <strain evidence="3 4">NBRC 106429</strain>
    </source>
</reference>
<comment type="caution">
    <text evidence="3">The sequence shown here is derived from an EMBL/GenBank/DDBJ whole genome shotgun (WGS) entry which is preliminary data.</text>
</comment>
<evidence type="ECO:0000313" key="4">
    <source>
        <dbReference type="Proteomes" id="UP000321523"/>
    </source>
</evidence>
<evidence type="ECO:0000256" key="1">
    <source>
        <dbReference type="SAM" id="MobiDB-lite"/>
    </source>
</evidence>
<dbReference type="SUPFAM" id="SSF46894">
    <property type="entry name" value="C-terminal effector domain of the bipartite response regulators"/>
    <property type="match status" value="1"/>
</dbReference>
<evidence type="ECO:0000259" key="2">
    <source>
        <dbReference type="PROSITE" id="PS00715"/>
    </source>
</evidence>
<dbReference type="InterPro" id="IPR000943">
    <property type="entry name" value="RNA_pol_sigma70"/>
</dbReference>
<accession>A0A512DL11</accession>
<dbReference type="PROSITE" id="PS00715">
    <property type="entry name" value="SIGMA70_1"/>
    <property type="match status" value="1"/>
</dbReference>
<evidence type="ECO:0000313" key="3">
    <source>
        <dbReference type="EMBL" id="GEO37163.1"/>
    </source>
</evidence>
<dbReference type="SMART" id="SM00421">
    <property type="entry name" value="HTH_LUXR"/>
    <property type="match status" value="1"/>
</dbReference>
<feature type="region of interest" description="Disordered" evidence="1">
    <location>
        <begin position="1"/>
        <end position="22"/>
    </location>
</feature>